<keyword evidence="2" id="KW-1185">Reference proteome</keyword>
<comment type="caution">
    <text evidence="1">The sequence shown here is derived from an EMBL/GenBank/DDBJ whole genome shotgun (WGS) entry which is preliminary data.</text>
</comment>
<name>A0A917Z4E7_9ACTN</name>
<reference evidence="1" key="1">
    <citation type="journal article" date="2014" name="Int. J. Syst. Evol. Microbiol.">
        <title>Complete genome sequence of Corynebacterium casei LMG S-19264T (=DSM 44701T), isolated from a smear-ripened cheese.</title>
        <authorList>
            <consortium name="US DOE Joint Genome Institute (JGI-PGF)"/>
            <person name="Walter F."/>
            <person name="Albersmeier A."/>
            <person name="Kalinowski J."/>
            <person name="Ruckert C."/>
        </authorList>
    </citation>
    <scope>NUCLEOTIDE SEQUENCE</scope>
    <source>
        <strain evidence="1">CGMCC 4.7368</strain>
    </source>
</reference>
<evidence type="ECO:0000313" key="1">
    <source>
        <dbReference type="EMBL" id="GGO72721.1"/>
    </source>
</evidence>
<dbReference type="RefSeq" id="WP_189125775.1">
    <property type="nucleotide sequence ID" value="NZ_JAIWLU010000013.1"/>
</dbReference>
<reference evidence="1" key="2">
    <citation type="submission" date="2020-09" db="EMBL/GenBank/DDBJ databases">
        <authorList>
            <person name="Sun Q."/>
            <person name="Zhou Y."/>
        </authorList>
    </citation>
    <scope>NUCLEOTIDE SEQUENCE</scope>
    <source>
        <strain evidence="1">CGMCC 4.7368</strain>
    </source>
</reference>
<dbReference type="EMBL" id="BMNH01000012">
    <property type="protein sequence ID" value="GGO72721.1"/>
    <property type="molecule type" value="Genomic_DNA"/>
</dbReference>
<sequence length="108" mass="12254">MHDHVMMTPTDIKSAGSRYIALGSALEERARAFRDDAAPTPRCFGLVEGASRELDDHYLDFYTETSDYITDLHRKLTAAGTALLRIGRNQERVEAHEQEQIRRLPHGD</sequence>
<evidence type="ECO:0000313" key="2">
    <source>
        <dbReference type="Proteomes" id="UP000646523"/>
    </source>
</evidence>
<accession>A0A917Z4E7</accession>
<proteinExistence type="predicted"/>
<gene>
    <name evidence="1" type="ORF">GCM10012289_41420</name>
</gene>
<dbReference type="Proteomes" id="UP000646523">
    <property type="component" value="Unassembled WGS sequence"/>
</dbReference>
<dbReference type="AlphaFoldDB" id="A0A917Z4E7"/>
<protein>
    <submittedName>
        <fullName evidence="1">Uncharacterized protein</fullName>
    </submittedName>
</protein>
<organism evidence="1 2">
    <name type="scientific">Nonomuraea cavernae</name>
    <dbReference type="NCBI Taxonomy" id="2045107"/>
    <lineage>
        <taxon>Bacteria</taxon>
        <taxon>Bacillati</taxon>
        <taxon>Actinomycetota</taxon>
        <taxon>Actinomycetes</taxon>
        <taxon>Streptosporangiales</taxon>
        <taxon>Streptosporangiaceae</taxon>
        <taxon>Nonomuraea</taxon>
    </lineage>
</organism>